<reference evidence="1" key="2">
    <citation type="journal article" date="2024" name="Plant">
        <title>Genomic evolution and insights into agronomic trait innovations of Sesamum species.</title>
        <authorList>
            <person name="Miao H."/>
            <person name="Wang L."/>
            <person name="Qu L."/>
            <person name="Liu H."/>
            <person name="Sun Y."/>
            <person name="Le M."/>
            <person name="Wang Q."/>
            <person name="Wei S."/>
            <person name="Zheng Y."/>
            <person name="Lin W."/>
            <person name="Duan Y."/>
            <person name="Cao H."/>
            <person name="Xiong S."/>
            <person name="Wang X."/>
            <person name="Wei L."/>
            <person name="Li C."/>
            <person name="Ma Q."/>
            <person name="Ju M."/>
            <person name="Zhao R."/>
            <person name="Li G."/>
            <person name="Mu C."/>
            <person name="Tian Q."/>
            <person name="Mei H."/>
            <person name="Zhang T."/>
            <person name="Gao T."/>
            <person name="Zhang H."/>
        </authorList>
    </citation>
    <scope>NUCLEOTIDE SEQUENCE</scope>
    <source>
        <strain evidence="1">G02</strain>
    </source>
</reference>
<organism evidence="1">
    <name type="scientific">Sesamum radiatum</name>
    <name type="common">Black benniseed</name>
    <dbReference type="NCBI Taxonomy" id="300843"/>
    <lineage>
        <taxon>Eukaryota</taxon>
        <taxon>Viridiplantae</taxon>
        <taxon>Streptophyta</taxon>
        <taxon>Embryophyta</taxon>
        <taxon>Tracheophyta</taxon>
        <taxon>Spermatophyta</taxon>
        <taxon>Magnoliopsida</taxon>
        <taxon>eudicotyledons</taxon>
        <taxon>Gunneridae</taxon>
        <taxon>Pentapetalae</taxon>
        <taxon>asterids</taxon>
        <taxon>lamiids</taxon>
        <taxon>Lamiales</taxon>
        <taxon>Pedaliaceae</taxon>
        <taxon>Sesamum</taxon>
    </lineage>
</organism>
<accession>A0AAW2MCA0</accession>
<protein>
    <submittedName>
        <fullName evidence="1">Uncharacterized protein</fullName>
    </submittedName>
</protein>
<dbReference type="AlphaFoldDB" id="A0AAW2MCA0"/>
<comment type="caution">
    <text evidence="1">The sequence shown here is derived from an EMBL/GenBank/DDBJ whole genome shotgun (WGS) entry which is preliminary data.</text>
</comment>
<reference evidence="1" key="1">
    <citation type="submission" date="2020-06" db="EMBL/GenBank/DDBJ databases">
        <authorList>
            <person name="Li T."/>
            <person name="Hu X."/>
            <person name="Zhang T."/>
            <person name="Song X."/>
            <person name="Zhang H."/>
            <person name="Dai N."/>
            <person name="Sheng W."/>
            <person name="Hou X."/>
            <person name="Wei L."/>
        </authorList>
    </citation>
    <scope>NUCLEOTIDE SEQUENCE</scope>
    <source>
        <strain evidence="1">G02</strain>
        <tissue evidence="1">Leaf</tissue>
    </source>
</reference>
<evidence type="ECO:0000313" key="1">
    <source>
        <dbReference type="EMBL" id="KAL0329144.1"/>
    </source>
</evidence>
<name>A0AAW2MCA0_SESRA</name>
<dbReference type="EMBL" id="JACGWJ010000022">
    <property type="protein sequence ID" value="KAL0329144.1"/>
    <property type="molecule type" value="Genomic_DNA"/>
</dbReference>
<proteinExistence type="predicted"/>
<gene>
    <name evidence="1" type="ORF">Sradi_4901100</name>
</gene>
<sequence>MERTFVDSLLEHARHGQFQADRENKHAVHCSLRLVNKGHGSKITAAWAFSRVKKL</sequence>